<feature type="domain" description="F-box" evidence="1">
    <location>
        <begin position="13"/>
        <end position="53"/>
    </location>
</feature>
<sequence length="389" mass="45233">MEKNRNPKTWSELPLDLLTSVFERLSFVNFQRAKSVCSSWYSASRQSVPKKQIYPWLILFPKDKNNNNSSSCTLLFNPQEKDKLYKTQDHGVEFAQSVCIATYGSWLLMQDPKYHLYILNLFTGGRINLPPVESQLGMVKVERTINDWFRFSHHDYVSPYEAMSIISPVFWIDEESKDYVVVWAIEDGCVVSAKKGDTSWNQIPKTFDCCDMVYKDHKLYFLSNKDNLRVLDFSGGMENKTFKVVSFCILGSCPVQSNNLWCWYVTETKLVVTVTRKVLKVEKLWRPGSRYWSFRVYKIPSSEFYGHCEIVDSLGDEAMLLDLGITVPASDIEGFNKNSIYFGFSHERKTTNVCLFNLETQKMELLHKLDCSPLQLSRARWFLPSFTHK</sequence>
<dbReference type="KEGG" id="crb:17879539"/>
<dbReference type="PANTHER" id="PTHR44259:SF26">
    <property type="entry name" value="F-BOX FAMILY PROTEIN-LIKE PROTEIN"/>
    <property type="match status" value="1"/>
</dbReference>
<dbReference type="InterPro" id="IPR050942">
    <property type="entry name" value="F-box_BR-signaling"/>
</dbReference>
<dbReference type="InterPro" id="IPR001810">
    <property type="entry name" value="F-box_dom"/>
</dbReference>
<dbReference type="Gene3D" id="1.20.1280.50">
    <property type="match status" value="1"/>
</dbReference>
<evidence type="ECO:0000259" key="1">
    <source>
        <dbReference type="SMART" id="SM00256"/>
    </source>
</evidence>
<evidence type="ECO:0000313" key="3">
    <source>
        <dbReference type="Proteomes" id="UP000029121"/>
    </source>
</evidence>
<dbReference type="Proteomes" id="UP000029121">
    <property type="component" value="Unassembled WGS sequence"/>
</dbReference>
<dbReference type="PANTHER" id="PTHR44259">
    <property type="entry name" value="OS07G0183000 PROTEIN-RELATED"/>
    <property type="match status" value="1"/>
</dbReference>
<organism evidence="2 3">
    <name type="scientific">Capsella rubella</name>
    <dbReference type="NCBI Taxonomy" id="81985"/>
    <lineage>
        <taxon>Eukaryota</taxon>
        <taxon>Viridiplantae</taxon>
        <taxon>Streptophyta</taxon>
        <taxon>Embryophyta</taxon>
        <taxon>Tracheophyta</taxon>
        <taxon>Spermatophyta</taxon>
        <taxon>Magnoliopsida</taxon>
        <taxon>eudicotyledons</taxon>
        <taxon>Gunneridae</taxon>
        <taxon>Pentapetalae</taxon>
        <taxon>rosids</taxon>
        <taxon>malvids</taxon>
        <taxon>Brassicales</taxon>
        <taxon>Brassicaceae</taxon>
        <taxon>Camelineae</taxon>
        <taxon>Capsella</taxon>
    </lineage>
</organism>
<gene>
    <name evidence="2" type="ORF">CARUB_v10006558mg</name>
</gene>
<dbReference type="AlphaFoldDB" id="R0H0I1"/>
<dbReference type="Pfam" id="PF03478">
    <property type="entry name" value="Beta-prop_KIB1-4"/>
    <property type="match status" value="1"/>
</dbReference>
<dbReference type="SUPFAM" id="SSF81383">
    <property type="entry name" value="F-box domain"/>
    <property type="match status" value="1"/>
</dbReference>
<proteinExistence type="predicted"/>
<dbReference type="InterPro" id="IPR036047">
    <property type="entry name" value="F-box-like_dom_sf"/>
</dbReference>
<dbReference type="OrthoDB" id="642536at2759"/>
<protein>
    <recommendedName>
        <fullName evidence="1">F-box domain-containing protein</fullName>
    </recommendedName>
</protein>
<dbReference type="eggNOG" id="ENOG502RRNT">
    <property type="taxonomic scope" value="Eukaryota"/>
</dbReference>
<dbReference type="SMART" id="SM00256">
    <property type="entry name" value="FBOX"/>
    <property type="match status" value="1"/>
</dbReference>
<accession>R0H0I1</accession>
<dbReference type="InterPro" id="IPR005174">
    <property type="entry name" value="KIB1-4_b-propeller"/>
</dbReference>
<dbReference type="EMBL" id="KB870811">
    <property type="protein sequence ID" value="EOA18100.1"/>
    <property type="molecule type" value="Genomic_DNA"/>
</dbReference>
<name>R0H0I1_9BRAS</name>
<dbReference type="Pfam" id="PF00646">
    <property type="entry name" value="F-box"/>
    <property type="match status" value="1"/>
</dbReference>
<keyword evidence="3" id="KW-1185">Reference proteome</keyword>
<evidence type="ECO:0000313" key="2">
    <source>
        <dbReference type="EMBL" id="EOA18100.1"/>
    </source>
</evidence>
<reference evidence="3" key="1">
    <citation type="journal article" date="2013" name="Nat. Genet.">
        <title>The Capsella rubella genome and the genomic consequences of rapid mating system evolution.</title>
        <authorList>
            <person name="Slotte T."/>
            <person name="Hazzouri K.M."/>
            <person name="Agren J.A."/>
            <person name="Koenig D."/>
            <person name="Maumus F."/>
            <person name="Guo Y.L."/>
            <person name="Steige K."/>
            <person name="Platts A.E."/>
            <person name="Escobar J.S."/>
            <person name="Newman L.K."/>
            <person name="Wang W."/>
            <person name="Mandakova T."/>
            <person name="Vello E."/>
            <person name="Smith L.M."/>
            <person name="Henz S.R."/>
            <person name="Steffen J."/>
            <person name="Takuno S."/>
            <person name="Brandvain Y."/>
            <person name="Coop G."/>
            <person name="Andolfatto P."/>
            <person name="Hu T.T."/>
            <person name="Blanchette M."/>
            <person name="Clark R.M."/>
            <person name="Quesneville H."/>
            <person name="Nordborg M."/>
            <person name="Gaut B.S."/>
            <person name="Lysak M.A."/>
            <person name="Jenkins J."/>
            <person name="Grimwood J."/>
            <person name="Chapman J."/>
            <person name="Prochnik S."/>
            <person name="Shu S."/>
            <person name="Rokhsar D."/>
            <person name="Schmutz J."/>
            <person name="Weigel D."/>
            <person name="Wright S.I."/>
        </authorList>
    </citation>
    <scope>NUCLEOTIDE SEQUENCE [LARGE SCALE GENOMIC DNA]</scope>
    <source>
        <strain evidence="3">cv. Monte Gargano</strain>
    </source>
</reference>